<dbReference type="AlphaFoldDB" id="A0A0E3S0A9"/>
<dbReference type="HOGENOM" id="CLU_2911486_0_0_2"/>
<protein>
    <submittedName>
        <fullName evidence="2">Uncharacterized protein</fullName>
    </submittedName>
</protein>
<dbReference type="EMBL" id="CP009514">
    <property type="protein sequence ID" value="AKB71848.1"/>
    <property type="molecule type" value="Genomic_DNA"/>
</dbReference>
<evidence type="ECO:0000313" key="2">
    <source>
        <dbReference type="EMBL" id="AKB71848.1"/>
    </source>
</evidence>
<feature type="coiled-coil region" evidence="1">
    <location>
        <begin position="40"/>
        <end position="67"/>
    </location>
</feature>
<dbReference type="KEGG" id="mmac:MSMAC_1958"/>
<dbReference type="Proteomes" id="UP000033071">
    <property type="component" value="Chromosome"/>
</dbReference>
<dbReference type="GeneID" id="24852192"/>
<dbReference type="PATRIC" id="fig|1434113.4.peg.2445"/>
<gene>
    <name evidence="2" type="ORF">MSMAC_1958</name>
</gene>
<keyword evidence="1" id="KW-0175">Coiled coil</keyword>
<proteinExistence type="predicted"/>
<sequence>MINHTPGEREIEMVSDFERKIDVEIERTRIRITVFHGEDEEVVKLNLEEAEELAEKLGQAIEDYSQRKQIRID</sequence>
<dbReference type="RefSeq" id="WP_375294169.1">
    <property type="nucleotide sequence ID" value="NZ_CP009514.1"/>
</dbReference>
<reference evidence="2 3" key="1">
    <citation type="submission" date="2014-07" db="EMBL/GenBank/DDBJ databases">
        <title>Methanogenic archaea and the global carbon cycle.</title>
        <authorList>
            <person name="Henriksen J.R."/>
            <person name="Luke J."/>
            <person name="Reinhart S."/>
            <person name="Benedict M.N."/>
            <person name="Youngblut N.D."/>
            <person name="Metcalf M.E."/>
            <person name="Whitaker R.J."/>
            <person name="Metcalf W.W."/>
        </authorList>
    </citation>
    <scope>NUCLEOTIDE SEQUENCE [LARGE SCALE GENOMIC DNA]</scope>
    <source>
        <strain evidence="2 3">C16</strain>
    </source>
</reference>
<name>A0A0E3S0A9_METMZ</name>
<accession>A0A0E3S0A9</accession>
<evidence type="ECO:0000256" key="1">
    <source>
        <dbReference type="SAM" id="Coils"/>
    </source>
</evidence>
<organism evidence="2 3">
    <name type="scientific">Methanosarcina mazei C16</name>
    <dbReference type="NCBI Taxonomy" id="1434113"/>
    <lineage>
        <taxon>Archaea</taxon>
        <taxon>Methanobacteriati</taxon>
        <taxon>Methanobacteriota</taxon>
        <taxon>Stenosarchaea group</taxon>
        <taxon>Methanomicrobia</taxon>
        <taxon>Methanosarcinales</taxon>
        <taxon>Methanosarcinaceae</taxon>
        <taxon>Methanosarcina</taxon>
    </lineage>
</organism>
<evidence type="ECO:0000313" key="3">
    <source>
        <dbReference type="Proteomes" id="UP000033071"/>
    </source>
</evidence>